<name>A0A4D4LKE6_STRVO</name>
<dbReference type="Proteomes" id="UP000301309">
    <property type="component" value="Unassembled WGS sequence"/>
</dbReference>
<keyword evidence="3" id="KW-1185">Reference proteome</keyword>
<evidence type="ECO:0000313" key="2">
    <source>
        <dbReference type="EMBL" id="GDY59690.1"/>
    </source>
</evidence>
<gene>
    <name evidence="2" type="ORF">SVIO_103130</name>
</gene>
<dbReference type="AlphaFoldDB" id="A0A4D4LKE6"/>
<reference evidence="2 3" key="1">
    <citation type="journal article" date="2020" name="Int. J. Syst. Evol. Microbiol.">
        <title>Reclassification of Streptomyces castelarensis and Streptomyces sporoclivatus as later heterotypic synonyms of Streptomyces antimycoticus.</title>
        <authorList>
            <person name="Komaki H."/>
            <person name="Tamura T."/>
        </authorList>
    </citation>
    <scope>NUCLEOTIDE SEQUENCE [LARGE SCALE GENOMIC DNA]</scope>
    <source>
        <strain evidence="2 3">NBRC 13459</strain>
    </source>
</reference>
<feature type="region of interest" description="Disordered" evidence="1">
    <location>
        <begin position="1"/>
        <end position="63"/>
    </location>
</feature>
<evidence type="ECO:0000313" key="3">
    <source>
        <dbReference type="Proteomes" id="UP000301309"/>
    </source>
</evidence>
<evidence type="ECO:0000256" key="1">
    <source>
        <dbReference type="SAM" id="MobiDB-lite"/>
    </source>
</evidence>
<feature type="compositionally biased region" description="Basic and acidic residues" evidence="1">
    <location>
        <begin position="1"/>
        <end position="37"/>
    </location>
</feature>
<sequence length="90" mass="9402">MLAFHRDRVDGEDARRARDPGALHHELAHAAAAEHRHGGPGLDLGGPQGGAHAGGHTAADEGELLARQIGAHWDDGVLVHGHLLGERAQP</sequence>
<proteinExistence type="predicted"/>
<accession>A0A4D4LKE6</accession>
<feature type="compositionally biased region" description="Gly residues" evidence="1">
    <location>
        <begin position="39"/>
        <end position="53"/>
    </location>
</feature>
<protein>
    <submittedName>
        <fullName evidence="2">Uncharacterized protein</fullName>
    </submittedName>
</protein>
<organism evidence="2 3">
    <name type="scientific">Streptomyces violaceusniger</name>
    <dbReference type="NCBI Taxonomy" id="68280"/>
    <lineage>
        <taxon>Bacteria</taxon>
        <taxon>Bacillati</taxon>
        <taxon>Actinomycetota</taxon>
        <taxon>Actinomycetes</taxon>
        <taxon>Kitasatosporales</taxon>
        <taxon>Streptomycetaceae</taxon>
        <taxon>Streptomyces</taxon>
        <taxon>Streptomyces violaceusniger group</taxon>
    </lineage>
</organism>
<dbReference type="EMBL" id="BJHW01000002">
    <property type="protein sequence ID" value="GDY59690.1"/>
    <property type="molecule type" value="Genomic_DNA"/>
</dbReference>
<comment type="caution">
    <text evidence="2">The sequence shown here is derived from an EMBL/GenBank/DDBJ whole genome shotgun (WGS) entry which is preliminary data.</text>
</comment>